<evidence type="ECO:0000259" key="2">
    <source>
        <dbReference type="Pfam" id="PF07331"/>
    </source>
</evidence>
<reference evidence="3 4" key="1">
    <citation type="submission" date="2016-10" db="EMBL/GenBank/DDBJ databases">
        <authorList>
            <person name="de Groot N.N."/>
        </authorList>
    </citation>
    <scope>NUCLEOTIDE SEQUENCE [LARGE SCALE GENOMIC DNA]</scope>
    <source>
        <strain evidence="3 4">U95</strain>
    </source>
</reference>
<keyword evidence="1" id="KW-1133">Transmembrane helix</keyword>
<accession>A0A1G5Q387</accession>
<feature type="transmembrane region" description="Helical" evidence="1">
    <location>
        <begin position="126"/>
        <end position="152"/>
    </location>
</feature>
<dbReference type="EMBL" id="FMWG01000002">
    <property type="protein sequence ID" value="SCZ55920.1"/>
    <property type="molecule type" value="Genomic_DNA"/>
</dbReference>
<keyword evidence="1" id="KW-0812">Transmembrane</keyword>
<feature type="domain" description="DUF1468" evidence="2">
    <location>
        <begin position="6"/>
        <end position="152"/>
    </location>
</feature>
<dbReference type="RefSeq" id="WP_090216866.1">
    <property type="nucleotide sequence ID" value="NZ_FMWG01000002.1"/>
</dbReference>
<dbReference type="Pfam" id="PF07331">
    <property type="entry name" value="TctB"/>
    <property type="match status" value="1"/>
</dbReference>
<feature type="transmembrane region" description="Helical" evidence="1">
    <location>
        <begin position="84"/>
        <end position="114"/>
    </location>
</feature>
<dbReference type="STRING" id="1156985.SAMN04488118_102498"/>
<dbReference type="InterPro" id="IPR009936">
    <property type="entry name" value="DUF1468"/>
</dbReference>
<keyword evidence="1" id="KW-0472">Membrane</keyword>
<feature type="transmembrane region" description="Helical" evidence="1">
    <location>
        <begin position="6"/>
        <end position="26"/>
    </location>
</feature>
<evidence type="ECO:0000256" key="1">
    <source>
        <dbReference type="SAM" id="Phobius"/>
    </source>
</evidence>
<protein>
    <submittedName>
        <fullName evidence="3">Putative tricarboxylic transport membrane protein</fullName>
    </submittedName>
</protein>
<dbReference type="OrthoDB" id="1956824at2"/>
<evidence type="ECO:0000313" key="4">
    <source>
        <dbReference type="Proteomes" id="UP000198767"/>
    </source>
</evidence>
<feature type="transmembrane region" description="Helical" evidence="1">
    <location>
        <begin position="47"/>
        <end position="64"/>
    </location>
</feature>
<sequence length="162" mass="17954">MALDRWIALALFFVCVLYGYSAYFLMDDLLPPIMRRSPIWPSSFPKVLAVGGVLMSLSVLFNLERSSEQPQSDINLSRLWEYNVGQAVLLLGLMVVYAILLRPFGFLGSTFLFLVGGSLILGERRFGLMALVSAIAAGTVWYLVDAVLGIFLSPFPFFLMGS</sequence>
<name>A0A1G5Q387_9RHOB</name>
<proteinExistence type="predicted"/>
<dbReference type="Proteomes" id="UP000198767">
    <property type="component" value="Unassembled WGS sequence"/>
</dbReference>
<keyword evidence="4" id="KW-1185">Reference proteome</keyword>
<dbReference type="AlphaFoldDB" id="A0A1G5Q387"/>
<organism evidence="3 4">
    <name type="scientific">Epibacterium ulvae</name>
    <dbReference type="NCBI Taxonomy" id="1156985"/>
    <lineage>
        <taxon>Bacteria</taxon>
        <taxon>Pseudomonadati</taxon>
        <taxon>Pseudomonadota</taxon>
        <taxon>Alphaproteobacteria</taxon>
        <taxon>Rhodobacterales</taxon>
        <taxon>Roseobacteraceae</taxon>
        <taxon>Epibacterium</taxon>
    </lineage>
</organism>
<gene>
    <name evidence="3" type="ORF">SAMN04488118_102498</name>
</gene>
<evidence type="ECO:0000313" key="3">
    <source>
        <dbReference type="EMBL" id="SCZ55920.1"/>
    </source>
</evidence>